<dbReference type="EMBL" id="MUYB01000039">
    <property type="protein sequence ID" value="OOS02170.1"/>
    <property type="molecule type" value="Genomic_DNA"/>
</dbReference>
<feature type="transmembrane region" description="Helical" evidence="1">
    <location>
        <begin position="6"/>
        <end position="24"/>
    </location>
</feature>
<evidence type="ECO:0000313" key="3">
    <source>
        <dbReference type="Proteomes" id="UP000190023"/>
    </source>
</evidence>
<name>A0A1T0AWF3_9PAST</name>
<dbReference type="STRING" id="123822.B0188_08935"/>
<evidence type="ECO:0000256" key="1">
    <source>
        <dbReference type="SAM" id="Phobius"/>
    </source>
</evidence>
<keyword evidence="1" id="KW-0812">Transmembrane</keyword>
<keyword evidence="1" id="KW-0472">Membrane</keyword>
<protein>
    <submittedName>
        <fullName evidence="2">Uncharacterized protein</fullName>
    </submittedName>
</protein>
<keyword evidence="3" id="KW-1185">Reference proteome</keyword>
<gene>
    <name evidence="2" type="ORF">B0188_08935</name>
</gene>
<sequence>MKKGKIFVFIVWGVICILWLYAILSGTLSTNLRYREENTQFANQIINSIKFLNADYQVINGRSGGTFSFKVTLNKVKEKSDIASILIKGSGFREVESKSRAQVFCEKERGVRITYLEERVIILEYERELTECADILKLSR</sequence>
<dbReference type="Proteomes" id="UP000190023">
    <property type="component" value="Unassembled WGS sequence"/>
</dbReference>
<accession>A0A1T0AWF3</accession>
<proteinExistence type="predicted"/>
<organism evidence="2 3">
    <name type="scientific">[Haemophilus] felis</name>
    <dbReference type="NCBI Taxonomy" id="123822"/>
    <lineage>
        <taxon>Bacteria</taxon>
        <taxon>Pseudomonadati</taxon>
        <taxon>Pseudomonadota</taxon>
        <taxon>Gammaproteobacteria</taxon>
        <taxon>Pasteurellales</taxon>
        <taxon>Pasteurellaceae</taxon>
    </lineage>
</organism>
<comment type="caution">
    <text evidence="2">The sequence shown here is derived from an EMBL/GenBank/DDBJ whole genome shotgun (WGS) entry which is preliminary data.</text>
</comment>
<reference evidence="2 3" key="1">
    <citation type="submission" date="2017-02" db="EMBL/GenBank/DDBJ databases">
        <title>Draft genome sequence of Haemophilus felis CCUG 31170 type strain.</title>
        <authorList>
            <person name="Engstrom-Jakobsson H."/>
            <person name="Salva-Serra F."/>
            <person name="Thorell K."/>
            <person name="Gonzales-Siles L."/>
            <person name="Karlsson R."/>
            <person name="Boulund F."/>
            <person name="Engstrand L."/>
            <person name="Kristiansson E."/>
            <person name="Moore E."/>
        </authorList>
    </citation>
    <scope>NUCLEOTIDE SEQUENCE [LARGE SCALE GENOMIC DNA]</scope>
    <source>
        <strain evidence="2 3">CCUG 31170</strain>
    </source>
</reference>
<evidence type="ECO:0000313" key="2">
    <source>
        <dbReference type="EMBL" id="OOS02170.1"/>
    </source>
</evidence>
<dbReference type="AlphaFoldDB" id="A0A1T0AWF3"/>
<keyword evidence="1" id="KW-1133">Transmembrane helix</keyword>